<organism evidence="2 3">
    <name type="scientific">Rhizophagus irregularis</name>
    <dbReference type="NCBI Taxonomy" id="588596"/>
    <lineage>
        <taxon>Eukaryota</taxon>
        <taxon>Fungi</taxon>
        <taxon>Fungi incertae sedis</taxon>
        <taxon>Mucoromycota</taxon>
        <taxon>Glomeromycotina</taxon>
        <taxon>Glomeromycetes</taxon>
        <taxon>Glomerales</taxon>
        <taxon>Glomeraceae</taxon>
        <taxon>Rhizophagus</taxon>
    </lineage>
</organism>
<reference evidence="2" key="1">
    <citation type="submission" date="2020-05" db="EMBL/GenBank/DDBJ databases">
        <authorList>
            <person name="Rincon C."/>
            <person name="Sanders R I."/>
            <person name="Robbins C."/>
            <person name="Chaturvedi A."/>
        </authorList>
    </citation>
    <scope>NUCLEOTIDE SEQUENCE</scope>
    <source>
        <strain evidence="2">CHB12</strain>
    </source>
</reference>
<feature type="compositionally biased region" description="Acidic residues" evidence="1">
    <location>
        <begin position="141"/>
        <end position="156"/>
    </location>
</feature>
<name>A0A916EK08_9GLOM</name>
<proteinExistence type="predicted"/>
<evidence type="ECO:0000256" key="1">
    <source>
        <dbReference type="SAM" id="MobiDB-lite"/>
    </source>
</evidence>
<protein>
    <submittedName>
        <fullName evidence="2">Uncharacterized protein</fullName>
    </submittedName>
</protein>
<comment type="caution">
    <text evidence="2">The sequence shown here is derived from an EMBL/GenBank/DDBJ whole genome shotgun (WGS) entry which is preliminary data.</text>
</comment>
<evidence type="ECO:0000313" key="2">
    <source>
        <dbReference type="EMBL" id="CAB5394432.1"/>
    </source>
</evidence>
<feature type="region of interest" description="Disordered" evidence="1">
    <location>
        <begin position="1"/>
        <end position="22"/>
    </location>
</feature>
<dbReference type="VEuPathDB" id="FungiDB:RhiirFUN_011886"/>
<feature type="region of interest" description="Disordered" evidence="1">
    <location>
        <begin position="43"/>
        <end position="71"/>
    </location>
</feature>
<sequence length="183" mass="21081">MTRKRSISSVLEDDSRPIAKPIRSSTRTKVNCFCDKCEGKLVDPRTQRKHASSSSQMSIQEDIEAESSQQNTNNELYQSARFSRQQIEVSQDTVDIEDIEEENQETDDSDFNYLPREHVSRYTKLSTTFTELFINDFEQSEATESDTGIDDNDDSANNEYSEIFENYSCPPFEPSINTEVKQE</sequence>
<evidence type="ECO:0000313" key="3">
    <source>
        <dbReference type="Proteomes" id="UP000684084"/>
    </source>
</evidence>
<gene>
    <name evidence="2" type="ORF">CHRIB12_LOCUS23319</name>
</gene>
<dbReference type="Proteomes" id="UP000684084">
    <property type="component" value="Unassembled WGS sequence"/>
</dbReference>
<feature type="region of interest" description="Disordered" evidence="1">
    <location>
        <begin position="141"/>
        <end position="183"/>
    </location>
</feature>
<dbReference type="EMBL" id="CAGKOT010000089">
    <property type="protein sequence ID" value="CAB5394432.1"/>
    <property type="molecule type" value="Genomic_DNA"/>
</dbReference>
<dbReference type="OrthoDB" id="2356867at2759"/>
<accession>A0A916EK08</accession>
<dbReference type="AlphaFoldDB" id="A0A916EK08"/>